<sequence>MPPLSAVGISGLQAEEDVNNLMDNALRHTPEGGRIELAIAHEGSGKVVVRVEDDGTGITSEHLPSLFERDSPLRGLPRKHSGAGLGLLISKRILELHGSTIEAFSARGRGAVFTFSLPTAAPA</sequence>
<dbReference type="PANTHER" id="PTHR43547:SF2">
    <property type="entry name" value="HYBRID SIGNAL TRANSDUCTION HISTIDINE KINASE C"/>
    <property type="match status" value="1"/>
</dbReference>
<dbReference type="RefSeq" id="WP_119631312.1">
    <property type="nucleotide sequence ID" value="NZ_AP017928.1"/>
</dbReference>
<evidence type="ECO:0000313" key="5">
    <source>
        <dbReference type="EMBL" id="BBA36069.1"/>
    </source>
</evidence>
<dbReference type="PROSITE" id="PS50109">
    <property type="entry name" value="HIS_KIN"/>
    <property type="match status" value="1"/>
</dbReference>
<dbReference type="Gene3D" id="3.30.565.10">
    <property type="entry name" value="Histidine kinase-like ATPase, C-terminal domain"/>
    <property type="match status" value="1"/>
</dbReference>
<evidence type="ECO:0000259" key="4">
    <source>
        <dbReference type="PROSITE" id="PS50109"/>
    </source>
</evidence>
<dbReference type="InterPro" id="IPR003594">
    <property type="entry name" value="HATPase_dom"/>
</dbReference>
<dbReference type="SUPFAM" id="SSF55874">
    <property type="entry name" value="ATPase domain of HSP90 chaperone/DNA topoisomerase II/histidine kinase"/>
    <property type="match status" value="1"/>
</dbReference>
<organism evidence="5 6">
    <name type="scientific">Methylocaldum marinum</name>
    <dbReference type="NCBI Taxonomy" id="1432792"/>
    <lineage>
        <taxon>Bacteria</taxon>
        <taxon>Pseudomonadati</taxon>
        <taxon>Pseudomonadota</taxon>
        <taxon>Gammaproteobacteria</taxon>
        <taxon>Methylococcales</taxon>
        <taxon>Methylococcaceae</taxon>
        <taxon>Methylocaldum</taxon>
    </lineage>
</organism>
<evidence type="ECO:0000313" key="6">
    <source>
        <dbReference type="Proteomes" id="UP000266313"/>
    </source>
</evidence>
<dbReference type="CDD" id="cd00075">
    <property type="entry name" value="HATPase"/>
    <property type="match status" value="1"/>
</dbReference>
<dbReference type="EMBL" id="AP017928">
    <property type="protein sequence ID" value="BBA36069.1"/>
    <property type="molecule type" value="Genomic_DNA"/>
</dbReference>
<dbReference type="InterPro" id="IPR004358">
    <property type="entry name" value="Sig_transdc_His_kin-like_C"/>
</dbReference>
<keyword evidence="6" id="KW-1185">Reference proteome</keyword>
<dbReference type="InterPro" id="IPR036890">
    <property type="entry name" value="HATPase_C_sf"/>
</dbReference>
<accession>A0A250L1I0</accession>
<evidence type="ECO:0000256" key="1">
    <source>
        <dbReference type="ARBA" id="ARBA00000085"/>
    </source>
</evidence>
<dbReference type="InterPro" id="IPR005467">
    <property type="entry name" value="His_kinase_dom"/>
</dbReference>
<dbReference type="GO" id="GO:0000155">
    <property type="term" value="F:phosphorelay sensor kinase activity"/>
    <property type="evidence" value="ECO:0007669"/>
    <property type="project" value="TreeGrafter"/>
</dbReference>
<evidence type="ECO:0000256" key="3">
    <source>
        <dbReference type="ARBA" id="ARBA00022553"/>
    </source>
</evidence>
<dbReference type="PANTHER" id="PTHR43547">
    <property type="entry name" value="TWO-COMPONENT HISTIDINE KINASE"/>
    <property type="match status" value="1"/>
</dbReference>
<name>A0A250L1I0_9GAMM</name>
<keyword evidence="5" id="KW-0808">Transferase</keyword>
<dbReference type="KEGG" id="mmai:sS8_4139"/>
<proteinExistence type="predicted"/>
<dbReference type="Proteomes" id="UP000266313">
    <property type="component" value="Chromosome"/>
</dbReference>
<dbReference type="SMART" id="SM00387">
    <property type="entry name" value="HATPase_c"/>
    <property type="match status" value="1"/>
</dbReference>
<gene>
    <name evidence="5" type="ORF">sS8_4139</name>
</gene>
<evidence type="ECO:0000256" key="2">
    <source>
        <dbReference type="ARBA" id="ARBA00012438"/>
    </source>
</evidence>
<keyword evidence="3" id="KW-0597">Phosphoprotein</keyword>
<protein>
    <recommendedName>
        <fullName evidence="2">histidine kinase</fullName>
        <ecNumber evidence="2">2.7.13.3</ecNumber>
    </recommendedName>
</protein>
<dbReference type="EC" id="2.7.13.3" evidence="2"/>
<comment type="catalytic activity">
    <reaction evidence="1">
        <text>ATP + protein L-histidine = ADP + protein N-phospho-L-histidine.</text>
        <dbReference type="EC" id="2.7.13.3"/>
    </reaction>
</comment>
<keyword evidence="5" id="KW-0418">Kinase</keyword>
<reference evidence="5 6" key="1">
    <citation type="submission" date="2016-12" db="EMBL/GenBank/DDBJ databases">
        <title>Genome sequencing of Methylocaldum marinum.</title>
        <authorList>
            <person name="Takeuchi M."/>
            <person name="Kamagata Y."/>
            <person name="Hiraoka S."/>
            <person name="Oshima K."/>
            <person name="Hattori M."/>
            <person name="Iwasaki W."/>
        </authorList>
    </citation>
    <scope>NUCLEOTIDE SEQUENCE [LARGE SCALE GENOMIC DNA]</scope>
    <source>
        <strain evidence="5 6">S8</strain>
    </source>
</reference>
<dbReference type="OrthoDB" id="9804645at2"/>
<dbReference type="PRINTS" id="PR00344">
    <property type="entry name" value="BCTRLSENSOR"/>
</dbReference>
<dbReference type="Pfam" id="PF02518">
    <property type="entry name" value="HATPase_c"/>
    <property type="match status" value="1"/>
</dbReference>
<feature type="domain" description="Histidine kinase" evidence="4">
    <location>
        <begin position="18"/>
        <end position="121"/>
    </location>
</feature>
<dbReference type="AlphaFoldDB" id="A0A250L1I0"/>